<name>A0A1X7UW69_AMPQE</name>
<dbReference type="InterPro" id="IPR006626">
    <property type="entry name" value="PbH1"/>
</dbReference>
<feature type="transmembrane region" description="Helical" evidence="8">
    <location>
        <begin position="985"/>
        <end position="1005"/>
    </location>
</feature>
<dbReference type="AlphaFoldDB" id="A0A1X7UW69"/>
<dbReference type="InterPro" id="IPR003368">
    <property type="entry name" value="POMP_repeat"/>
</dbReference>
<organism evidence="9">
    <name type="scientific">Amphimedon queenslandica</name>
    <name type="common">Sponge</name>
    <dbReference type="NCBI Taxonomy" id="400682"/>
    <lineage>
        <taxon>Eukaryota</taxon>
        <taxon>Metazoa</taxon>
        <taxon>Porifera</taxon>
        <taxon>Demospongiae</taxon>
        <taxon>Heteroscleromorpha</taxon>
        <taxon>Haplosclerida</taxon>
        <taxon>Niphatidae</taxon>
        <taxon>Amphimedon</taxon>
    </lineage>
</organism>
<dbReference type="SUPFAM" id="SSF51126">
    <property type="entry name" value="Pectin lyase-like"/>
    <property type="match status" value="1"/>
</dbReference>
<dbReference type="InterPro" id="IPR012334">
    <property type="entry name" value="Pectin_lyas_fold"/>
</dbReference>
<feature type="transmembrane region" description="Helical" evidence="8">
    <location>
        <begin position="1011"/>
        <end position="1031"/>
    </location>
</feature>
<dbReference type="OrthoDB" id="5989148at2759"/>
<accession>A0A1X7UW69</accession>
<dbReference type="Gene3D" id="2.160.20.10">
    <property type="entry name" value="Single-stranded right-handed beta-helix, Pectin lyase-like"/>
    <property type="match status" value="1"/>
</dbReference>
<keyword evidence="7" id="KW-0998">Cell outer membrane</keyword>
<dbReference type="InterPro" id="IPR011050">
    <property type="entry name" value="Pectin_lyase_fold/virulence"/>
</dbReference>
<evidence type="ECO:0000313" key="9">
    <source>
        <dbReference type="EnsemblMetazoa" id="Aqu2.1.32230_001"/>
    </source>
</evidence>
<dbReference type="InParanoid" id="A0A1X7UW69"/>
<dbReference type="SMART" id="SM00710">
    <property type="entry name" value="PbH1"/>
    <property type="match status" value="7"/>
</dbReference>
<dbReference type="EnsemblMetazoa" id="Aqu2.1.32230_001">
    <property type="protein sequence ID" value="Aqu2.1.32230_001"/>
    <property type="gene ID" value="Aqu2.1.32230"/>
</dbReference>
<sequence length="1142" mass="126404">MDLISAGQTNGKIYSKALAVAYCQESEEDAVYYVTATGNDCPLHTQCHSIQYYTNVSDWAIDSITLIFLPDEHMLEGSFSIKGMSPVILRGASQSANYSNRLATIKCKYVFITDVFSLSIDNLNFNHIEYSHIHLRDISYGIISQTSAQLLNIKQGYYLTILQSQFIVDYGLGDGISRSSIYLDSRTAVIVINETLISTVNGNCLWLVADFCLEIKVMNSRMTCSKGLNIRATASCPAATSIEFNNATIDNSMEAARYSYEAQIGVTYNGNVSFTDIKLVNVGQLSLTSVGTLSLSRVSITDTSGGLQIDKCGHEVNLFDVSVISTTHIGLYISNCNREGSINLTRVYISQNHRSGLELYNVQRKVFIDNCTISNNNNSGLYASSNTELVFAGHPSTIANNYSPANGGGMWINENARITLYTPVKFINNTAKGYGGAIYIAHNRISPPYPLAANCTISNFYYSSNESYFQNNFGGISGNDIYGGLYWDCTYYPPLDEIPLIVISYQRRFNLKCDDISLLTSFSSHITTDPVIVCMCSNESTTNCSNRIINRVIYPGQSVSLLLATVGVCGGISLGELVTSGSSDIDVSLGDTNQQTNGKLCKKFTYKIQPNHNSKGGEISLRHKAYSGEDIFAGSDLKINITFLMCPHGLVLSSDTCQCNSAIENIKGTQCSIDWLPHPIKRSGNNWLSHHNEYNCTMAHGNCPFDYCNTSTVYLNLTHPDLQCTNGRSGTLCGKCKPGLSLMLGSNHCQSCDNKYLSLLIPFILGGLALVVFLLVCNLTVSVGSINGLLFYANIIKLNEAALLPNGSSIPVLSQFIAWLNLDLGIQTCFFNGLDGYWKTWLQFGFSLMLIAAIIACCKFSSKLSHMFGRNVVAVLSTLIFMAHSKLLLAIRNVLMLAILKCGDKQWYVWSIDGTIGYLSPIHLPLFIFSLIVMLIGLVYTMSIFSSQWMTKFCGKHCHSSWDPFYRLKPFIDSYTGPYTDKYRYWTGLLLLVRLLLTAIFSYSTGTVPQINSYIVALVAFILLIFSRGVYRRKGINLLEYLYLFNLGLLSLLNSLSDHMEFSYYVTSVITAGSISLSLLAFIATVIAHIIMKTKKANSCSSTHCSNKNNHKVLAYQDSLNEEEMYSPADIVNRRESLIYQF</sequence>
<keyword evidence="4" id="KW-0964">Secreted</keyword>
<evidence type="ECO:0000256" key="7">
    <source>
        <dbReference type="ARBA" id="ARBA00023237"/>
    </source>
</evidence>
<feature type="transmembrane region" description="Helical" evidence="8">
    <location>
        <begin position="1062"/>
        <end position="1091"/>
    </location>
</feature>
<evidence type="ECO:0000256" key="2">
    <source>
        <dbReference type="ARBA" id="ARBA00004442"/>
    </source>
</evidence>
<feature type="transmembrane region" description="Helical" evidence="8">
    <location>
        <begin position="840"/>
        <end position="860"/>
    </location>
</feature>
<reference evidence="9" key="1">
    <citation type="submission" date="2017-05" db="UniProtKB">
        <authorList>
            <consortium name="EnsemblMetazoa"/>
        </authorList>
    </citation>
    <scope>IDENTIFICATION</scope>
</reference>
<evidence type="ECO:0000256" key="4">
    <source>
        <dbReference type="ARBA" id="ARBA00022525"/>
    </source>
</evidence>
<evidence type="ECO:0000256" key="5">
    <source>
        <dbReference type="ARBA" id="ARBA00022729"/>
    </source>
</evidence>
<keyword evidence="8" id="KW-1133">Transmembrane helix</keyword>
<feature type="transmembrane region" description="Helical" evidence="8">
    <location>
        <begin position="756"/>
        <end position="781"/>
    </location>
</feature>
<feature type="transmembrane region" description="Helical" evidence="8">
    <location>
        <begin position="1038"/>
        <end position="1056"/>
    </location>
</feature>
<keyword evidence="6 8" id="KW-0472">Membrane</keyword>
<protein>
    <recommendedName>
        <fullName evidence="10">Right handed beta helix domain-containing protein</fullName>
    </recommendedName>
</protein>
<evidence type="ECO:0000256" key="3">
    <source>
        <dbReference type="ARBA" id="ARBA00004613"/>
    </source>
</evidence>
<dbReference type="GO" id="GO:0005576">
    <property type="term" value="C:extracellular region"/>
    <property type="evidence" value="ECO:0007669"/>
    <property type="project" value="UniProtKB-SubCell"/>
</dbReference>
<comment type="subcellular location">
    <subcellularLocation>
        <location evidence="1">Cell envelope</location>
    </subcellularLocation>
    <subcellularLocation>
        <location evidence="2">Cell outer membrane</location>
    </subcellularLocation>
    <subcellularLocation>
        <location evidence="3">Secreted</location>
    </subcellularLocation>
</comment>
<feature type="transmembrane region" description="Helical" evidence="8">
    <location>
        <begin position="802"/>
        <end position="820"/>
    </location>
</feature>
<feature type="transmembrane region" description="Helical" evidence="8">
    <location>
        <begin position="922"/>
        <end position="942"/>
    </location>
</feature>
<keyword evidence="5" id="KW-0732">Signal</keyword>
<evidence type="ECO:0000256" key="6">
    <source>
        <dbReference type="ARBA" id="ARBA00023136"/>
    </source>
</evidence>
<dbReference type="NCBIfam" id="TIGR01376">
    <property type="entry name" value="POMP_repeat"/>
    <property type="match status" value="1"/>
</dbReference>
<evidence type="ECO:0008006" key="10">
    <source>
        <dbReference type="Google" id="ProtNLM"/>
    </source>
</evidence>
<evidence type="ECO:0000256" key="1">
    <source>
        <dbReference type="ARBA" id="ARBA00004196"/>
    </source>
</evidence>
<feature type="transmembrane region" description="Helical" evidence="8">
    <location>
        <begin position="872"/>
        <end position="891"/>
    </location>
</feature>
<proteinExistence type="predicted"/>
<evidence type="ECO:0000256" key="8">
    <source>
        <dbReference type="SAM" id="Phobius"/>
    </source>
</evidence>
<keyword evidence="8" id="KW-0812">Transmembrane</keyword>